<feature type="transmembrane region" description="Helical" evidence="6">
    <location>
        <begin position="279"/>
        <end position="302"/>
    </location>
</feature>
<feature type="transmembrane region" description="Helical" evidence="6">
    <location>
        <begin position="438"/>
        <end position="463"/>
    </location>
</feature>
<evidence type="ECO:0000313" key="8">
    <source>
        <dbReference type="EMBL" id="MDV0441680.1"/>
    </source>
</evidence>
<reference evidence="8" key="1">
    <citation type="submission" date="2023-06" db="EMBL/GenBank/DDBJ databases">
        <title>Genome sequence of Methancorpusculaceae sp. Ag1.</title>
        <authorList>
            <person name="Protasov E."/>
            <person name="Platt K."/>
            <person name="Poehlein A."/>
            <person name="Daniel R."/>
            <person name="Brune A."/>
        </authorList>
    </citation>
    <scope>NUCLEOTIDE SEQUENCE</scope>
    <source>
        <strain evidence="8">Ag1</strain>
    </source>
</reference>
<dbReference type="InterPro" id="IPR020846">
    <property type="entry name" value="MFS_dom"/>
</dbReference>
<comment type="caution">
    <text evidence="8">The sequence shown here is derived from an EMBL/GenBank/DDBJ whole genome shotgun (WGS) entry which is preliminary data.</text>
</comment>
<feature type="transmembrane region" description="Helical" evidence="6">
    <location>
        <begin position="214"/>
        <end position="234"/>
    </location>
</feature>
<feature type="transmembrane region" description="Helical" evidence="6">
    <location>
        <begin position="343"/>
        <end position="363"/>
    </location>
</feature>
<feature type="transmembrane region" description="Helical" evidence="6">
    <location>
        <begin position="94"/>
        <end position="111"/>
    </location>
</feature>
<dbReference type="CDD" id="cd17321">
    <property type="entry name" value="MFS_MMR_MDR_like"/>
    <property type="match status" value="1"/>
</dbReference>
<dbReference type="SUPFAM" id="SSF103473">
    <property type="entry name" value="MFS general substrate transporter"/>
    <property type="match status" value="1"/>
</dbReference>
<dbReference type="Pfam" id="PF07690">
    <property type="entry name" value="MFS_1"/>
    <property type="match status" value="2"/>
</dbReference>
<feature type="transmembrane region" description="Helical" evidence="6">
    <location>
        <begin position="117"/>
        <end position="144"/>
    </location>
</feature>
<feature type="transmembrane region" description="Helical" evidence="6">
    <location>
        <begin position="183"/>
        <end position="202"/>
    </location>
</feature>
<gene>
    <name evidence="8" type="primary">ribZ_4</name>
    <name evidence="8" type="ORF">McpAg1_08880</name>
</gene>
<dbReference type="InterPro" id="IPR036259">
    <property type="entry name" value="MFS_trans_sf"/>
</dbReference>
<feature type="domain" description="Major facilitator superfamily (MFS) profile" evidence="7">
    <location>
        <begin position="28"/>
        <end position="469"/>
    </location>
</feature>
<feature type="transmembrane region" description="Helical" evidence="6">
    <location>
        <begin position="415"/>
        <end position="432"/>
    </location>
</feature>
<dbReference type="RefSeq" id="WP_338094083.1">
    <property type="nucleotide sequence ID" value="NZ_JAWDKA010000004.1"/>
</dbReference>
<dbReference type="Proteomes" id="UP001273136">
    <property type="component" value="Unassembled WGS sequence"/>
</dbReference>
<dbReference type="AlphaFoldDB" id="A0AAE4SBL9"/>
<evidence type="ECO:0000256" key="4">
    <source>
        <dbReference type="ARBA" id="ARBA00022989"/>
    </source>
</evidence>
<evidence type="ECO:0000259" key="7">
    <source>
        <dbReference type="PROSITE" id="PS50850"/>
    </source>
</evidence>
<dbReference type="PANTHER" id="PTHR42718">
    <property type="entry name" value="MAJOR FACILITATOR SUPERFAMILY MULTIDRUG TRANSPORTER MFSC"/>
    <property type="match status" value="1"/>
</dbReference>
<dbReference type="PANTHER" id="PTHR42718:SF9">
    <property type="entry name" value="MAJOR FACILITATOR SUPERFAMILY MULTIDRUG TRANSPORTER MFSC"/>
    <property type="match status" value="1"/>
</dbReference>
<comment type="subcellular location">
    <subcellularLocation>
        <location evidence="1">Membrane</location>
        <topology evidence="1">Multi-pass membrane protein</topology>
    </subcellularLocation>
</comment>
<feature type="transmembrane region" description="Helical" evidence="6">
    <location>
        <begin position="151"/>
        <end position="171"/>
    </location>
</feature>
<evidence type="ECO:0000256" key="5">
    <source>
        <dbReference type="ARBA" id="ARBA00023136"/>
    </source>
</evidence>
<dbReference type="PRINTS" id="PR01036">
    <property type="entry name" value="TCRTETB"/>
</dbReference>
<dbReference type="EMBL" id="JAWDKA010000004">
    <property type="protein sequence ID" value="MDV0441680.1"/>
    <property type="molecule type" value="Genomic_DNA"/>
</dbReference>
<proteinExistence type="predicted"/>
<keyword evidence="9" id="KW-1185">Reference proteome</keyword>
<dbReference type="GO" id="GO:0022857">
    <property type="term" value="F:transmembrane transporter activity"/>
    <property type="evidence" value="ECO:0007669"/>
    <property type="project" value="InterPro"/>
</dbReference>
<feature type="transmembrane region" description="Helical" evidence="6">
    <location>
        <begin position="25"/>
        <end position="58"/>
    </location>
</feature>
<evidence type="ECO:0000256" key="6">
    <source>
        <dbReference type="SAM" id="Phobius"/>
    </source>
</evidence>
<feature type="transmembrane region" description="Helical" evidence="6">
    <location>
        <begin position="369"/>
        <end position="394"/>
    </location>
</feature>
<evidence type="ECO:0000256" key="2">
    <source>
        <dbReference type="ARBA" id="ARBA00022448"/>
    </source>
</evidence>
<dbReference type="GO" id="GO:0016020">
    <property type="term" value="C:membrane"/>
    <property type="evidence" value="ECO:0007669"/>
    <property type="project" value="UniProtKB-SubCell"/>
</dbReference>
<keyword evidence="3 6" id="KW-0812">Transmembrane</keyword>
<keyword evidence="5 6" id="KW-0472">Membrane</keyword>
<evidence type="ECO:0000256" key="3">
    <source>
        <dbReference type="ARBA" id="ARBA00022692"/>
    </source>
</evidence>
<accession>A0AAE4SBL9</accession>
<evidence type="ECO:0000256" key="1">
    <source>
        <dbReference type="ARBA" id="ARBA00004141"/>
    </source>
</evidence>
<protein>
    <submittedName>
        <fullName evidence="8">Riboflavin transporter RibZ</fullName>
    </submittedName>
</protein>
<keyword evidence="4 6" id="KW-1133">Transmembrane helix</keyword>
<feature type="transmembrane region" description="Helical" evidence="6">
    <location>
        <begin position="64"/>
        <end position="82"/>
    </location>
</feature>
<dbReference type="PROSITE" id="PS50850">
    <property type="entry name" value="MFS"/>
    <property type="match status" value="1"/>
</dbReference>
<feature type="transmembrane region" description="Helical" evidence="6">
    <location>
        <begin position="314"/>
        <end position="331"/>
    </location>
</feature>
<organism evidence="8 9">
    <name type="scientific">Methanorbis furvi</name>
    <dbReference type="NCBI Taxonomy" id="3028299"/>
    <lineage>
        <taxon>Archaea</taxon>
        <taxon>Methanobacteriati</taxon>
        <taxon>Methanobacteriota</taxon>
        <taxon>Stenosarchaea group</taxon>
        <taxon>Methanomicrobia</taxon>
        <taxon>Methanomicrobiales</taxon>
        <taxon>Methanocorpusculaceae</taxon>
        <taxon>Methanorbis</taxon>
    </lineage>
</organism>
<keyword evidence="2" id="KW-0813">Transport</keyword>
<evidence type="ECO:0000313" key="9">
    <source>
        <dbReference type="Proteomes" id="UP001273136"/>
    </source>
</evidence>
<dbReference type="Gene3D" id="1.20.1250.20">
    <property type="entry name" value="MFS general substrate transporter like domains"/>
    <property type="match status" value="2"/>
</dbReference>
<feature type="transmembrane region" description="Helical" evidence="6">
    <location>
        <begin position="240"/>
        <end position="258"/>
    </location>
</feature>
<name>A0AAE4SBL9_9EURY</name>
<dbReference type="InterPro" id="IPR011701">
    <property type="entry name" value="MFS"/>
</dbReference>
<sequence length="469" mass="49367">MVFVMRRPATDVIMMQTPTYTRHELVVILIAVTLASFLIPIFVAMVNIALPAIGAAFAVPSETLAILSTTYLVSSVIFLVPAARLADIVGLKKVCVTGLCITALATVVAPFSSSIGMLLICHAVAGIGLACVISNTIAILSVAYPPMRRGAAIGIAVAGVYLGLTAGPLIGGALTQGFGWTSIYFFVCVLCLATAVMIRVSVKSEIIATPGQPFDLRGSILYGVTILFLMSGLIRIPEPAAIVSLVIGAVFLVMFVWFEKKIPYPVFAVRLFTENKVFARANLTTMINYGATFAVSFFMSLYLQQIGALTPMEAGFVMMAMPVVQMIFSPITGKLSDKIDGRIIMTAGLIVTGIGMALFGFIGTDYNQIGIIINLAVVGFGIALFGAPNTNLVLGSVERKDNGSANSILATTRQMGMVVSMAIATCFILLFYSNNSSVGLVAAMHATFAVSAVLSFAAAAVGWTAKKSS</sequence>